<accession>A0AAI8AN78</accession>
<feature type="transmembrane region" description="Helical" evidence="1">
    <location>
        <begin position="143"/>
        <end position="166"/>
    </location>
</feature>
<keyword evidence="1" id="KW-0812">Transmembrane</keyword>
<dbReference type="Proteomes" id="UP000009399">
    <property type="component" value="Chromosome"/>
</dbReference>
<feature type="transmembrane region" description="Helical" evidence="1">
    <location>
        <begin position="204"/>
        <end position="233"/>
    </location>
</feature>
<feature type="transmembrane region" description="Helical" evidence="1">
    <location>
        <begin position="12"/>
        <end position="31"/>
    </location>
</feature>
<organism evidence="2 3">
    <name type="scientific">Mesomycoplasma hyorhinis SK76</name>
    <dbReference type="NCBI Taxonomy" id="1118964"/>
    <lineage>
        <taxon>Bacteria</taxon>
        <taxon>Bacillati</taxon>
        <taxon>Mycoplasmatota</taxon>
        <taxon>Mycoplasmoidales</taxon>
        <taxon>Metamycoplasmataceae</taxon>
        <taxon>Mesomycoplasma</taxon>
    </lineage>
</organism>
<name>A0AAI8AN78_MESHY</name>
<feature type="transmembrane region" description="Helical" evidence="1">
    <location>
        <begin position="97"/>
        <end position="116"/>
    </location>
</feature>
<dbReference type="RefSeq" id="WP_015084266.1">
    <property type="nucleotide sequence ID" value="NC_019552.1"/>
</dbReference>
<proteinExistence type="predicted"/>
<keyword evidence="1" id="KW-1133">Transmembrane helix</keyword>
<keyword evidence="1" id="KW-0472">Membrane</keyword>
<evidence type="ECO:0000313" key="2">
    <source>
        <dbReference type="EMBL" id="AFX74552.1"/>
    </source>
</evidence>
<dbReference type="EMBL" id="CP003914">
    <property type="protein sequence ID" value="AFX74552.1"/>
    <property type="molecule type" value="Genomic_DNA"/>
</dbReference>
<dbReference type="Gene3D" id="1.10.1760.20">
    <property type="match status" value="1"/>
</dbReference>
<dbReference type="Pfam" id="PF12822">
    <property type="entry name" value="ECF_trnsprt"/>
    <property type="match status" value="1"/>
</dbReference>
<feature type="transmembrane region" description="Helical" evidence="1">
    <location>
        <begin position="51"/>
        <end position="77"/>
    </location>
</feature>
<dbReference type="KEGG" id="mhs:MOS_649"/>
<dbReference type="InterPro" id="IPR024529">
    <property type="entry name" value="ECF_trnsprt_substrate-spec"/>
</dbReference>
<dbReference type="GO" id="GO:0022857">
    <property type="term" value="F:transmembrane transporter activity"/>
    <property type="evidence" value="ECO:0007669"/>
    <property type="project" value="InterPro"/>
</dbReference>
<evidence type="ECO:0000256" key="1">
    <source>
        <dbReference type="SAM" id="Phobius"/>
    </source>
</evidence>
<sequence length="247" mass="28767">MKPFHKVHSSAIFNLTITGVFLALSLIFFLLSHQKFFTWPIASSIGLKIDLSTLFILPIFVSASIAYGIVALIIRFILGPFLNPSISLEIDYFGNFILLFSSCIFIFLFLSFRYVFGFKKEAKTQIITEDHKYKFDKKQAIKLMLNLLVSTFITSIILTIFNAFFFTPVFFKLFKLTDNINPIDLAQQWLTNKKFKSFSLSLNYFVWAFVLYFPFNLVNFTITSILFYGIYLVMIKSHSKMKKSFKY</sequence>
<evidence type="ECO:0000313" key="3">
    <source>
        <dbReference type="Proteomes" id="UP000009399"/>
    </source>
</evidence>
<reference evidence="2 3" key="1">
    <citation type="journal article" date="2013" name="Genome Announc.">
        <title>Complete Genome Sequence of Mycoplasma hyorhinis Strain SK76.</title>
        <authorList>
            <person name="Goodison S."/>
            <person name="Urquidi V."/>
            <person name="Kumar D."/>
            <person name="Reyes L."/>
            <person name="Rosser C.J."/>
        </authorList>
    </citation>
    <scope>NUCLEOTIDE SEQUENCE [LARGE SCALE GENOMIC DNA]</scope>
    <source>
        <strain evidence="2 3">SK76</strain>
    </source>
</reference>
<dbReference type="AlphaFoldDB" id="A0AAI8AN78"/>
<protein>
    <submittedName>
        <fullName evidence="2">Uncharacterized protein</fullName>
    </submittedName>
</protein>
<gene>
    <name evidence="2" type="ORF">MOS_649</name>
</gene>
<dbReference type="NCBIfam" id="NF046054">
    <property type="entry name" value="memb_MPN527"/>
    <property type="match status" value="1"/>
</dbReference>